<dbReference type="Pfam" id="PF13409">
    <property type="entry name" value="GST_N_2"/>
    <property type="match status" value="1"/>
</dbReference>
<protein>
    <recommendedName>
        <fullName evidence="1">GST N-terminal domain-containing protein</fullName>
    </recommendedName>
</protein>
<dbReference type="STRING" id="913774.A0A0C3I2J2"/>
<dbReference type="PROSITE" id="PS50404">
    <property type="entry name" value="GST_NTER"/>
    <property type="match status" value="1"/>
</dbReference>
<proteinExistence type="predicted"/>
<reference evidence="2 3" key="1">
    <citation type="submission" date="2014-04" db="EMBL/GenBank/DDBJ databases">
        <authorList>
            <consortium name="DOE Joint Genome Institute"/>
            <person name="Kuo A."/>
            <person name="Martino E."/>
            <person name="Perotto S."/>
            <person name="Kohler A."/>
            <person name="Nagy L.G."/>
            <person name="Floudas D."/>
            <person name="Copeland A."/>
            <person name="Barry K.W."/>
            <person name="Cichocki N."/>
            <person name="Veneault-Fourrey C."/>
            <person name="LaButti K."/>
            <person name="Lindquist E.A."/>
            <person name="Lipzen A."/>
            <person name="Lundell T."/>
            <person name="Morin E."/>
            <person name="Murat C."/>
            <person name="Sun H."/>
            <person name="Tunlid A."/>
            <person name="Henrissat B."/>
            <person name="Grigoriev I.V."/>
            <person name="Hibbett D.S."/>
            <person name="Martin F."/>
            <person name="Nordberg H.P."/>
            <person name="Cantor M.N."/>
            <person name="Hua S.X."/>
        </authorList>
    </citation>
    <scope>NUCLEOTIDE SEQUENCE [LARGE SCALE GENOMIC DNA]</scope>
    <source>
        <strain evidence="2 3">Zn</strain>
    </source>
</reference>
<dbReference type="SUPFAM" id="SSF52833">
    <property type="entry name" value="Thioredoxin-like"/>
    <property type="match status" value="1"/>
</dbReference>
<dbReference type="InterPro" id="IPR040079">
    <property type="entry name" value="Glutathione_S-Trfase"/>
</dbReference>
<evidence type="ECO:0000313" key="2">
    <source>
        <dbReference type="EMBL" id="KIN08612.1"/>
    </source>
</evidence>
<dbReference type="GO" id="GO:0005737">
    <property type="term" value="C:cytoplasm"/>
    <property type="evidence" value="ECO:0007669"/>
    <property type="project" value="TreeGrafter"/>
</dbReference>
<evidence type="ECO:0000313" key="3">
    <source>
        <dbReference type="Proteomes" id="UP000054321"/>
    </source>
</evidence>
<name>A0A0C3I2J2_OIDMZ</name>
<dbReference type="OrthoDB" id="202840at2759"/>
<dbReference type="Gene3D" id="1.20.1050.10">
    <property type="match status" value="1"/>
</dbReference>
<dbReference type="SUPFAM" id="SSF47616">
    <property type="entry name" value="GST C-terminal domain-like"/>
    <property type="match status" value="1"/>
</dbReference>
<dbReference type="Gene3D" id="3.40.30.10">
    <property type="entry name" value="Glutaredoxin"/>
    <property type="match status" value="1"/>
</dbReference>
<dbReference type="HOGENOM" id="CLU_074611_0_0_1"/>
<evidence type="ECO:0000259" key="1">
    <source>
        <dbReference type="PROSITE" id="PS50404"/>
    </source>
</evidence>
<dbReference type="InterPro" id="IPR036282">
    <property type="entry name" value="Glutathione-S-Trfase_C_sf"/>
</dbReference>
<reference evidence="3" key="2">
    <citation type="submission" date="2015-01" db="EMBL/GenBank/DDBJ databases">
        <title>Evolutionary Origins and Diversification of the Mycorrhizal Mutualists.</title>
        <authorList>
            <consortium name="DOE Joint Genome Institute"/>
            <consortium name="Mycorrhizal Genomics Consortium"/>
            <person name="Kohler A."/>
            <person name="Kuo A."/>
            <person name="Nagy L.G."/>
            <person name="Floudas D."/>
            <person name="Copeland A."/>
            <person name="Barry K.W."/>
            <person name="Cichocki N."/>
            <person name="Veneault-Fourrey C."/>
            <person name="LaButti K."/>
            <person name="Lindquist E.A."/>
            <person name="Lipzen A."/>
            <person name="Lundell T."/>
            <person name="Morin E."/>
            <person name="Murat C."/>
            <person name="Riley R."/>
            <person name="Ohm R."/>
            <person name="Sun H."/>
            <person name="Tunlid A."/>
            <person name="Henrissat B."/>
            <person name="Grigoriev I.V."/>
            <person name="Hibbett D.S."/>
            <person name="Martin F."/>
        </authorList>
    </citation>
    <scope>NUCLEOTIDE SEQUENCE [LARGE SCALE GENOMIC DNA]</scope>
    <source>
        <strain evidence="3">Zn</strain>
    </source>
</reference>
<dbReference type="SFLD" id="SFLDG00358">
    <property type="entry name" value="Main_(cytGST)"/>
    <property type="match status" value="1"/>
</dbReference>
<dbReference type="InterPro" id="IPR004045">
    <property type="entry name" value="Glutathione_S-Trfase_N"/>
</dbReference>
<dbReference type="AlphaFoldDB" id="A0A0C3I2J2"/>
<dbReference type="InParanoid" id="A0A0C3I2J2"/>
<dbReference type="PANTHER" id="PTHR43968">
    <property type="match status" value="1"/>
</dbReference>
<gene>
    <name evidence="2" type="ORF">OIDMADRAFT_100333</name>
</gene>
<dbReference type="EMBL" id="KN832870">
    <property type="protein sequence ID" value="KIN08612.1"/>
    <property type="molecule type" value="Genomic_DNA"/>
</dbReference>
<keyword evidence="3" id="KW-1185">Reference proteome</keyword>
<dbReference type="SFLD" id="SFLDS00019">
    <property type="entry name" value="Glutathione_Transferase_(cytos"/>
    <property type="match status" value="1"/>
</dbReference>
<dbReference type="InterPro" id="IPR050983">
    <property type="entry name" value="GST_Omega/HSP26"/>
</dbReference>
<feature type="domain" description="GST N-terminal" evidence="1">
    <location>
        <begin position="3"/>
        <end position="82"/>
    </location>
</feature>
<organism evidence="2 3">
    <name type="scientific">Oidiodendron maius (strain Zn)</name>
    <dbReference type="NCBI Taxonomy" id="913774"/>
    <lineage>
        <taxon>Eukaryota</taxon>
        <taxon>Fungi</taxon>
        <taxon>Dikarya</taxon>
        <taxon>Ascomycota</taxon>
        <taxon>Pezizomycotina</taxon>
        <taxon>Leotiomycetes</taxon>
        <taxon>Leotiomycetes incertae sedis</taxon>
        <taxon>Myxotrichaceae</taxon>
        <taxon>Oidiodendron</taxon>
    </lineage>
</organism>
<dbReference type="PANTHER" id="PTHR43968:SF8">
    <property type="entry name" value="S-TRANSFERASE, PUTATIVE (AFU_ORTHOLOGUE AFUA_2G00590)-RELATED"/>
    <property type="match status" value="1"/>
</dbReference>
<dbReference type="Proteomes" id="UP000054321">
    <property type="component" value="Unassembled WGS sequence"/>
</dbReference>
<accession>A0A0C3I2J2</accession>
<dbReference type="InterPro" id="IPR036249">
    <property type="entry name" value="Thioredoxin-like_sf"/>
</dbReference>
<sequence>MAPKITLYTAHLCPWAHRSQIALRELGLEFETVIIDLSVPRTPEYLAINPRGLVPALSYDGKILYESGLIAQFLVDAHPSHLAKTSSEPGGALQRFQIGFFVDTYFTKAQPNLQAAVLASGEEKVALATKYVDAIVKEIEPLLSDAAPFFGGSSRLTLAEVQTASFILRALALSKHEDLLPGSILTTLSEKAPNFWKWAQAVIVEKSVTAIWDEDVVVKSSRARIQKLAAAKAQKVQ</sequence>
<dbReference type="CDD" id="cd00570">
    <property type="entry name" value="GST_N_family"/>
    <property type="match status" value="1"/>
</dbReference>